<evidence type="ECO:0000256" key="3">
    <source>
        <dbReference type="ARBA" id="ARBA00022741"/>
    </source>
</evidence>
<keyword evidence="5" id="KW-0347">Helicase</keyword>
<dbReference type="SMART" id="SM00490">
    <property type="entry name" value="HELICc"/>
    <property type="match status" value="1"/>
</dbReference>
<dbReference type="EC" id="3.6.4.13" evidence="2"/>
<dbReference type="AlphaFoldDB" id="A0AAD6U4W7"/>
<accession>A0AAD6U4W7</accession>
<evidence type="ECO:0000256" key="8">
    <source>
        <dbReference type="ARBA" id="ARBA00023128"/>
    </source>
</evidence>
<evidence type="ECO:0000256" key="4">
    <source>
        <dbReference type="ARBA" id="ARBA00022801"/>
    </source>
</evidence>
<feature type="compositionally biased region" description="Basic residues" evidence="10">
    <location>
        <begin position="31"/>
        <end position="41"/>
    </location>
</feature>
<feature type="domain" description="Helicase C-terminal" evidence="11">
    <location>
        <begin position="387"/>
        <end position="549"/>
    </location>
</feature>
<dbReference type="GO" id="GO:0000965">
    <property type="term" value="P:mitochondrial RNA 3'-end processing"/>
    <property type="evidence" value="ECO:0007669"/>
    <property type="project" value="TreeGrafter"/>
</dbReference>
<dbReference type="Pfam" id="PF12513">
    <property type="entry name" value="SUV3_C"/>
    <property type="match status" value="1"/>
</dbReference>
<reference evidence="12" key="1">
    <citation type="submission" date="2023-03" db="EMBL/GenBank/DDBJ databases">
        <title>Massive genome expansion in bonnet fungi (Mycena s.s.) driven by repeated elements and novel gene families across ecological guilds.</title>
        <authorList>
            <consortium name="Lawrence Berkeley National Laboratory"/>
            <person name="Harder C.B."/>
            <person name="Miyauchi S."/>
            <person name="Viragh M."/>
            <person name="Kuo A."/>
            <person name="Thoen E."/>
            <person name="Andreopoulos B."/>
            <person name="Lu D."/>
            <person name="Skrede I."/>
            <person name="Drula E."/>
            <person name="Henrissat B."/>
            <person name="Morin E."/>
            <person name="Kohler A."/>
            <person name="Barry K."/>
            <person name="LaButti K."/>
            <person name="Morin E."/>
            <person name="Salamov A."/>
            <person name="Lipzen A."/>
            <person name="Mereny Z."/>
            <person name="Hegedus B."/>
            <person name="Baldrian P."/>
            <person name="Stursova M."/>
            <person name="Weitz H."/>
            <person name="Taylor A."/>
            <person name="Grigoriev I.V."/>
            <person name="Nagy L.G."/>
            <person name="Martin F."/>
            <person name="Kauserud H."/>
        </authorList>
    </citation>
    <scope>NUCLEOTIDE SEQUENCE</scope>
    <source>
        <strain evidence="12">CBHHK173m</strain>
    </source>
</reference>
<evidence type="ECO:0000313" key="12">
    <source>
        <dbReference type="EMBL" id="KAJ7084860.1"/>
    </source>
</evidence>
<dbReference type="Pfam" id="PF22527">
    <property type="entry name" value="DEXQc_Suv3"/>
    <property type="match status" value="1"/>
</dbReference>
<dbReference type="GO" id="GO:0045025">
    <property type="term" value="C:mitochondrial degradosome"/>
    <property type="evidence" value="ECO:0007669"/>
    <property type="project" value="TreeGrafter"/>
</dbReference>
<evidence type="ECO:0000256" key="6">
    <source>
        <dbReference type="ARBA" id="ARBA00022840"/>
    </source>
</evidence>
<dbReference type="FunFam" id="3.40.50.300:FF:000269">
    <property type="entry name" value="ATP-dependent RNA helicase SUPV3L1, mitochondrial"/>
    <property type="match status" value="1"/>
</dbReference>
<evidence type="ECO:0000256" key="7">
    <source>
        <dbReference type="ARBA" id="ARBA00022946"/>
    </source>
</evidence>
<dbReference type="Gene3D" id="1.20.58.1080">
    <property type="match status" value="1"/>
</dbReference>
<evidence type="ECO:0000256" key="2">
    <source>
        <dbReference type="ARBA" id="ARBA00012552"/>
    </source>
</evidence>
<keyword evidence="4 12" id="KW-0378">Hydrolase</keyword>
<dbReference type="Gene3D" id="3.40.50.300">
    <property type="entry name" value="P-loop containing nucleotide triphosphate hydrolases"/>
    <property type="match status" value="2"/>
</dbReference>
<dbReference type="EMBL" id="JARJCN010000036">
    <property type="protein sequence ID" value="KAJ7084860.1"/>
    <property type="molecule type" value="Genomic_DNA"/>
</dbReference>
<keyword evidence="3" id="KW-0547">Nucleotide-binding</keyword>
<dbReference type="PANTHER" id="PTHR12131:SF1">
    <property type="entry name" value="ATP-DEPENDENT RNA HELICASE SUPV3L1, MITOCHONDRIAL-RELATED"/>
    <property type="match status" value="1"/>
</dbReference>
<dbReference type="SUPFAM" id="SSF52540">
    <property type="entry name" value="P-loop containing nucleoside triphosphate hydrolases"/>
    <property type="match status" value="1"/>
</dbReference>
<comment type="subcellular location">
    <subcellularLocation>
        <location evidence="1">Mitochondrion</location>
    </subcellularLocation>
</comment>
<dbReference type="PROSITE" id="PS51194">
    <property type="entry name" value="HELICASE_CTER"/>
    <property type="match status" value="1"/>
</dbReference>
<comment type="catalytic activity">
    <reaction evidence="9">
        <text>ATP + H2O = ADP + phosphate + H(+)</text>
        <dbReference type="Rhea" id="RHEA:13065"/>
        <dbReference type="ChEBI" id="CHEBI:15377"/>
        <dbReference type="ChEBI" id="CHEBI:15378"/>
        <dbReference type="ChEBI" id="CHEBI:30616"/>
        <dbReference type="ChEBI" id="CHEBI:43474"/>
        <dbReference type="ChEBI" id="CHEBI:456216"/>
        <dbReference type="EC" id="3.6.4.13"/>
    </reaction>
</comment>
<feature type="region of interest" description="Disordered" evidence="10">
    <location>
        <begin position="31"/>
        <end position="71"/>
    </location>
</feature>
<dbReference type="Proteomes" id="UP001222325">
    <property type="component" value="Unassembled WGS sequence"/>
</dbReference>
<evidence type="ECO:0000259" key="11">
    <source>
        <dbReference type="PROSITE" id="PS51194"/>
    </source>
</evidence>
<keyword evidence="8" id="KW-0496">Mitochondrion</keyword>
<dbReference type="InterPro" id="IPR055206">
    <property type="entry name" value="DEXQc_SUV3"/>
</dbReference>
<dbReference type="GO" id="GO:0005524">
    <property type="term" value="F:ATP binding"/>
    <property type="evidence" value="ECO:0007669"/>
    <property type="project" value="UniProtKB-KW"/>
</dbReference>
<evidence type="ECO:0000256" key="5">
    <source>
        <dbReference type="ARBA" id="ARBA00022806"/>
    </source>
</evidence>
<dbReference type="InterPro" id="IPR050699">
    <property type="entry name" value="RNA-DNA_Helicase"/>
</dbReference>
<dbReference type="PANTHER" id="PTHR12131">
    <property type="entry name" value="ATP-DEPENDENT RNA AND DNA HELICASE"/>
    <property type="match status" value="1"/>
</dbReference>
<gene>
    <name evidence="12" type="ORF">B0H15DRAFT_383577</name>
</gene>
<evidence type="ECO:0000313" key="13">
    <source>
        <dbReference type="Proteomes" id="UP001222325"/>
    </source>
</evidence>
<protein>
    <recommendedName>
        <fullName evidence="2">RNA helicase</fullName>
        <ecNumber evidence="2">3.6.4.13</ecNumber>
    </recommendedName>
</protein>
<keyword evidence="6" id="KW-0067">ATP-binding</keyword>
<sequence>MQGFSVWLRRPCIANSRSTWTSYQSIGRRFRSSTSHSKRPARPSPTTQTDGFQKFQRPGRPPQTDSIGFQGLRQADASPETILTYFRLNVETWSKQRAVHDRFVSFGAPLPDISRLLVAFVRDAQKGVFDSPDAMEQYGLKRLSDTDNIEADIAFSHIFTRWLLARPAPVKGVEPETVERFRRISEAITEMHPAELLPATRQMRRRVIMHVGPTNSGKTHHALRALAAAPAGVYAGPLRLLAYEIWERLNMGHIPPLGATPEQIAAATEMGPSPDNPFARMCDMITGEEQKLVVPHNSPGLVSCTVEMCNTMAKFDVAVIDEIQMIADSGRGWAWTRAVLGIRATELHLCGEETAVPLITEMLKDTGDELIIKKYARLTPLEVEKKSLDNDLRNVRKGDCIVAFSRTSIFTLKRDIEMQTGLKCAVVYGKLPPEIRSEQAALFNDPDSGYDVLIGSDAIGMGLNLKIRRVIFESVRKFDGRAEKLLSTSSMKQIAGRAGRFGLHRGDEAPGGYVTTLRPEDLPVLRRTLQLEIMPLKAARITLEVESLNIAAAHLPPRPSTETILLAVIHLGGLPLCYRHTYPERFQEVAAFIDSVGMFTLAEACHFMTAPFPWRDPLTLDAVRAFIVGYYERMHVDVMVMMRELPYLAQLEDAEAAHAAMDGRRAKHLLHGLEMLHRLLTSYMWLALRKPVAYPSYTDATTLKERCERVLHWCLRQVTLRSGDVTAASRKPPIRYVSKQDRMADLRASAS</sequence>
<evidence type="ECO:0000256" key="10">
    <source>
        <dbReference type="SAM" id="MobiDB-lite"/>
    </source>
</evidence>
<evidence type="ECO:0000256" key="1">
    <source>
        <dbReference type="ARBA" id="ARBA00004173"/>
    </source>
</evidence>
<dbReference type="FunFam" id="3.40.50.300:FF:000957">
    <property type="entry name" value="ATP-dependent RNA helicase SUV3L, mitochondrial"/>
    <property type="match status" value="1"/>
</dbReference>
<organism evidence="12 13">
    <name type="scientific">Mycena belliarum</name>
    <dbReference type="NCBI Taxonomy" id="1033014"/>
    <lineage>
        <taxon>Eukaryota</taxon>
        <taxon>Fungi</taxon>
        <taxon>Dikarya</taxon>
        <taxon>Basidiomycota</taxon>
        <taxon>Agaricomycotina</taxon>
        <taxon>Agaricomycetes</taxon>
        <taxon>Agaricomycetidae</taxon>
        <taxon>Agaricales</taxon>
        <taxon>Marasmiineae</taxon>
        <taxon>Mycenaceae</taxon>
        <taxon>Mycena</taxon>
    </lineage>
</organism>
<dbReference type="InterPro" id="IPR027417">
    <property type="entry name" value="P-loop_NTPase"/>
</dbReference>
<dbReference type="InterPro" id="IPR001650">
    <property type="entry name" value="Helicase_C-like"/>
</dbReference>
<comment type="caution">
    <text evidence="12">The sequence shown here is derived from an EMBL/GenBank/DDBJ whole genome shotgun (WGS) entry which is preliminary data.</text>
</comment>
<dbReference type="Pfam" id="PF00271">
    <property type="entry name" value="Helicase_C"/>
    <property type="match status" value="1"/>
</dbReference>
<dbReference type="InterPro" id="IPR022192">
    <property type="entry name" value="SUV3_C"/>
</dbReference>
<keyword evidence="13" id="KW-1185">Reference proteome</keyword>
<keyword evidence="7" id="KW-0809">Transit peptide</keyword>
<evidence type="ECO:0000256" key="9">
    <source>
        <dbReference type="ARBA" id="ARBA00047984"/>
    </source>
</evidence>
<dbReference type="GO" id="GO:0003724">
    <property type="term" value="F:RNA helicase activity"/>
    <property type="evidence" value="ECO:0007669"/>
    <property type="project" value="UniProtKB-EC"/>
</dbReference>
<dbReference type="CDD" id="cd18805">
    <property type="entry name" value="SF2_C_suv3"/>
    <property type="match status" value="1"/>
</dbReference>
<dbReference type="GO" id="GO:0016787">
    <property type="term" value="F:hydrolase activity"/>
    <property type="evidence" value="ECO:0007669"/>
    <property type="project" value="UniProtKB-KW"/>
</dbReference>
<proteinExistence type="predicted"/>
<name>A0AAD6U4W7_9AGAR</name>
<dbReference type="Gene3D" id="1.20.272.40">
    <property type="match status" value="1"/>
</dbReference>